<dbReference type="Pfam" id="PF03658">
    <property type="entry name" value="Ub-RnfH"/>
    <property type="match status" value="1"/>
</dbReference>
<name>A0A0K1ZKL2_RALSL</name>
<sequence length="118" mass="12743">MANPERIDVMVCLATVTPPKLVQVQVSATATVADAVRASGLLEEVGLSIDACRLGVYGKRKAPDALLHAHDRVEITGPLIADPKAARRRRVRRVRATGTREGLKWLRNEAPPEDDVAG</sequence>
<dbReference type="HAMAP" id="MF_00460">
    <property type="entry name" value="UPF0125_RnfH"/>
    <property type="match status" value="1"/>
</dbReference>
<dbReference type="AlphaFoldDB" id="A0A0K1ZKL2"/>
<evidence type="ECO:0000313" key="4">
    <source>
        <dbReference type="EMBL" id="CUV20606.1"/>
    </source>
</evidence>
<dbReference type="Proteomes" id="UP000262427">
    <property type="component" value="Chromosome CM"/>
</dbReference>
<dbReference type="PANTHER" id="PTHR37483:SF1">
    <property type="entry name" value="UPF0125 PROTEIN RATB"/>
    <property type="match status" value="1"/>
</dbReference>
<evidence type="ECO:0000256" key="2">
    <source>
        <dbReference type="HAMAP-Rule" id="MF_00460"/>
    </source>
</evidence>
<dbReference type="EMBL" id="LN899821">
    <property type="protein sequence ID" value="CUV20606.1"/>
    <property type="molecule type" value="Genomic_DNA"/>
</dbReference>
<dbReference type="PANTHER" id="PTHR37483">
    <property type="entry name" value="UPF0125 PROTEIN RATB"/>
    <property type="match status" value="1"/>
</dbReference>
<proteinExistence type="inferred from homology"/>
<evidence type="ECO:0000313" key="3">
    <source>
        <dbReference type="EMBL" id="AYA46714.1"/>
    </source>
</evidence>
<reference evidence="5" key="1">
    <citation type="submission" date="2015-10" db="EMBL/GenBank/DDBJ databases">
        <authorList>
            <person name="Gilbert D.G."/>
        </authorList>
    </citation>
    <scope>NUCLEOTIDE SEQUENCE</scope>
    <source>
        <strain evidence="5">Phyl III-seqv23</strain>
    </source>
</reference>
<accession>A0A0K1ZKL2</accession>
<dbReference type="SUPFAM" id="SSF54285">
    <property type="entry name" value="MoaD/ThiS"/>
    <property type="match status" value="1"/>
</dbReference>
<dbReference type="EMBL" id="LN899824">
    <property type="protein sequence ID" value="CUV27809.1"/>
    <property type="molecule type" value="Genomic_DNA"/>
</dbReference>
<evidence type="ECO:0000313" key="7">
    <source>
        <dbReference type="Proteomes" id="UP000262427"/>
    </source>
</evidence>
<evidence type="ECO:0000313" key="5">
    <source>
        <dbReference type="EMBL" id="CUV27809.1"/>
    </source>
</evidence>
<dbReference type="Gene3D" id="3.10.20.280">
    <property type="entry name" value="RnfH-like"/>
    <property type="match status" value="1"/>
</dbReference>
<dbReference type="PATRIC" id="fig|305.107.peg.4474"/>
<dbReference type="InterPro" id="IPR016155">
    <property type="entry name" value="Mopterin_synth/thiamin_S_b"/>
</dbReference>
<protein>
    <recommendedName>
        <fullName evidence="2">UPF0125 protein PSS4_v1_1590004</fullName>
    </recommendedName>
</protein>
<comment type="similarity">
    <text evidence="1 2">Belongs to the UPF0125 (RnfH) family.</text>
</comment>
<dbReference type="InterPro" id="IPR005346">
    <property type="entry name" value="RnfH"/>
</dbReference>
<dbReference type="SMR" id="A0A0K1ZKL2"/>
<dbReference type="EMBL" id="CP025741">
    <property type="protein sequence ID" value="AYA46714.1"/>
    <property type="molecule type" value="Genomic_DNA"/>
</dbReference>
<reference evidence="7" key="3">
    <citation type="submission" date="2018-01" db="EMBL/GenBank/DDBJ databases">
        <title>Raltonia solanacearum P824 infects blueberry.</title>
        <authorList>
            <person name="Bocsanczy A.M."/>
            <person name="Norman D.J."/>
        </authorList>
    </citation>
    <scope>NUCLEOTIDE SEQUENCE [LARGE SCALE GENOMIC DNA]</scope>
    <source>
        <strain evidence="7">P824</strain>
    </source>
</reference>
<evidence type="ECO:0000313" key="6">
    <source>
        <dbReference type="EMBL" id="CUV47400.1"/>
    </source>
</evidence>
<gene>
    <name evidence="4" type="ORF">PSS4_v1_1590004</name>
    <name evidence="3" type="ORF">RSP824_09555</name>
    <name evidence="5" type="ORF">RUN1985_v1_100138</name>
    <name evidence="6" type="ORF">TO10_v1_940070</name>
</gene>
<evidence type="ECO:0000256" key="1">
    <source>
        <dbReference type="ARBA" id="ARBA00010645"/>
    </source>
</evidence>
<organism evidence="5">
    <name type="scientific">Ralstonia solanacearum</name>
    <name type="common">Pseudomonas solanacearum</name>
    <dbReference type="NCBI Taxonomy" id="305"/>
    <lineage>
        <taxon>Bacteria</taxon>
        <taxon>Pseudomonadati</taxon>
        <taxon>Pseudomonadota</taxon>
        <taxon>Betaproteobacteria</taxon>
        <taxon>Burkholderiales</taxon>
        <taxon>Burkholderiaceae</taxon>
        <taxon>Ralstonia</taxon>
        <taxon>Ralstonia solanacearum species complex</taxon>
    </lineage>
</organism>
<reference evidence="3" key="2">
    <citation type="submission" date="2018-01" db="EMBL/GenBank/DDBJ databases">
        <title>Ralstonia pseudosolanacearum P824 infects blueberry.</title>
        <authorList>
            <person name="Bocsanczy A.M."/>
            <person name="Norman D.J."/>
        </authorList>
    </citation>
    <scope>NUCLEOTIDE SEQUENCE</scope>
    <source>
        <strain evidence="3">P824</strain>
    </source>
</reference>
<dbReference type="InterPro" id="IPR037021">
    <property type="entry name" value="RnfH_sf"/>
</dbReference>
<dbReference type="EMBL" id="LN899827">
    <property type="protein sequence ID" value="CUV47400.1"/>
    <property type="molecule type" value="Genomic_DNA"/>
</dbReference>